<keyword evidence="2" id="KW-1185">Reference proteome</keyword>
<gene>
    <name evidence="1" type="ORF">SteCoe_8471</name>
</gene>
<comment type="caution">
    <text evidence="1">The sequence shown here is derived from an EMBL/GenBank/DDBJ whole genome shotgun (WGS) entry which is preliminary data.</text>
</comment>
<evidence type="ECO:0000313" key="1">
    <source>
        <dbReference type="EMBL" id="OMJ89371.1"/>
    </source>
</evidence>
<dbReference type="AlphaFoldDB" id="A0A1R2CK57"/>
<reference evidence="1 2" key="1">
    <citation type="submission" date="2016-11" db="EMBL/GenBank/DDBJ databases">
        <title>The macronuclear genome of Stentor coeruleus: a giant cell with tiny introns.</title>
        <authorList>
            <person name="Slabodnick M."/>
            <person name="Ruby J.G."/>
            <person name="Reiff S.B."/>
            <person name="Swart E.C."/>
            <person name="Gosai S."/>
            <person name="Prabakaran S."/>
            <person name="Witkowska E."/>
            <person name="Larue G.E."/>
            <person name="Fisher S."/>
            <person name="Freeman R.M."/>
            <person name="Gunawardena J."/>
            <person name="Chu W."/>
            <person name="Stover N.A."/>
            <person name="Gregory B.D."/>
            <person name="Nowacki M."/>
            <person name="Derisi J."/>
            <person name="Roy S.W."/>
            <person name="Marshall W.F."/>
            <person name="Sood P."/>
        </authorList>
    </citation>
    <scope>NUCLEOTIDE SEQUENCE [LARGE SCALE GENOMIC DNA]</scope>
    <source>
        <strain evidence="1">WM001</strain>
    </source>
</reference>
<name>A0A1R2CK57_9CILI</name>
<protein>
    <submittedName>
        <fullName evidence="1">Uncharacterized protein</fullName>
    </submittedName>
</protein>
<proteinExistence type="predicted"/>
<accession>A0A1R2CK57</accession>
<evidence type="ECO:0000313" key="2">
    <source>
        <dbReference type="Proteomes" id="UP000187209"/>
    </source>
</evidence>
<dbReference type="Proteomes" id="UP000187209">
    <property type="component" value="Unassembled WGS sequence"/>
</dbReference>
<organism evidence="1 2">
    <name type="scientific">Stentor coeruleus</name>
    <dbReference type="NCBI Taxonomy" id="5963"/>
    <lineage>
        <taxon>Eukaryota</taxon>
        <taxon>Sar</taxon>
        <taxon>Alveolata</taxon>
        <taxon>Ciliophora</taxon>
        <taxon>Postciliodesmatophora</taxon>
        <taxon>Heterotrichea</taxon>
        <taxon>Heterotrichida</taxon>
        <taxon>Stentoridae</taxon>
        <taxon>Stentor</taxon>
    </lineage>
</organism>
<dbReference type="EMBL" id="MPUH01000127">
    <property type="protein sequence ID" value="OMJ89371.1"/>
    <property type="molecule type" value="Genomic_DNA"/>
</dbReference>
<sequence>MDSSSHFSGSLWEEFKSLNYLSKDIEVHEELNAELLTLFEICKDHFDYEFAIPKAEINAEHLEIIKFLDFIPQDMGMEVISKEILHYKKMIERLTAVLLMTKEKGLRYLHTCFSPKTNKISLNLGRVSIKGFSSSLNISRVESFLLARYEGNN</sequence>